<evidence type="ECO:0000313" key="3">
    <source>
        <dbReference type="Proteomes" id="UP000515442"/>
    </source>
</evidence>
<reference evidence="2" key="2">
    <citation type="submission" date="2022-08" db="EMBL/GenBank/DDBJ databases">
        <title>A global survey of hypervirulent Aeromonas hydrophila identified this emerging pathogen in farmed fish in the lower Mekong River basin.</title>
        <authorList>
            <person name="Xu T."/>
            <person name="Rasmussen-Ivey C.R."/>
            <person name="Moen F.S."/>
            <person name="Fernandez Bravo A."/>
            <person name="Lamy B."/>
            <person name="Beaz-Hidalgo R."/>
            <person name="Khan C.D."/>
            <person name="Castro Escarpulli G."/>
            <person name="Yasin I.S.M."/>
            <person name="Figueras M.J."/>
            <person name="Azzam Sayuti M."/>
            <person name="Karim M.M."/>
            <person name="Alam K.M."/>
            <person name="Le T.T.T."/>
            <person name="Thao N.H.P."/>
            <person name="Addo S."/>
            <person name="Duodu S."/>
            <person name="Ali S."/>
            <person name="Mey S."/>
            <person name="Somony T."/>
            <person name="Liles M.R."/>
        </authorList>
    </citation>
    <scope>NUCLEOTIDE SEQUENCE</scope>
    <source>
        <strain evidence="2">0.14</strain>
    </source>
</reference>
<dbReference type="RefSeq" id="WP_042062778.1">
    <property type="nucleotide sequence ID" value="NZ_AP022038.1"/>
</dbReference>
<proteinExistence type="predicted"/>
<evidence type="ECO:0000313" key="1">
    <source>
        <dbReference type="EMBL" id="BBR39358.1"/>
    </source>
</evidence>
<dbReference type="EMBL" id="AP022038">
    <property type="protein sequence ID" value="BBR39358.1"/>
    <property type="molecule type" value="Genomic_DNA"/>
</dbReference>
<accession>A0A6G6NJV3</accession>
<evidence type="ECO:0000313" key="2">
    <source>
        <dbReference type="EMBL" id="MCR4450760.1"/>
    </source>
</evidence>
<dbReference type="AlphaFoldDB" id="A0A6G6NJV3"/>
<organism evidence="1 3">
    <name type="scientific">Aeromonas veronii</name>
    <dbReference type="NCBI Taxonomy" id="654"/>
    <lineage>
        <taxon>Bacteria</taxon>
        <taxon>Pseudomonadati</taxon>
        <taxon>Pseudomonadota</taxon>
        <taxon>Gammaproteobacteria</taxon>
        <taxon>Aeromonadales</taxon>
        <taxon>Aeromonadaceae</taxon>
        <taxon>Aeromonas</taxon>
    </lineage>
</organism>
<sequence>MFSNTKPRPKPEHVTDRDNVVLKAVMHELALHLDDDSVITIAQAAGTDRTATRLSRELMARKIERAEKQPSA</sequence>
<dbReference type="Proteomes" id="UP000515442">
    <property type="component" value="Chromosome"/>
</dbReference>
<dbReference type="Proteomes" id="UP001204061">
    <property type="component" value="Unassembled WGS sequence"/>
</dbReference>
<protein>
    <submittedName>
        <fullName evidence="1">Uncharacterized protein</fullName>
    </submittedName>
</protein>
<name>A0A6G6NJV3_AERVE</name>
<dbReference type="EMBL" id="JANLFC010000080">
    <property type="protein sequence ID" value="MCR4450760.1"/>
    <property type="molecule type" value="Genomic_DNA"/>
</dbReference>
<reference evidence="1 3" key="1">
    <citation type="submission" date="2019-12" db="EMBL/GenBank/DDBJ databases">
        <title>complete genome sequences of Aeromonas veronii str. WP3-W19-ESBL-03 isolated from wastewater treatment plant effluent.</title>
        <authorList>
            <person name="Sekizuka T."/>
            <person name="Itokawa K."/>
            <person name="Yatsu K."/>
            <person name="Inamine Y."/>
            <person name="Kuroda M."/>
        </authorList>
    </citation>
    <scope>NUCLEOTIDE SEQUENCE [LARGE SCALE GENOMIC DNA]</scope>
    <source>
        <strain evidence="1 3">WP3-W19-ESBL-03</strain>
    </source>
</reference>
<gene>
    <name evidence="2" type="ORF">NS965_20460</name>
    <name evidence="1" type="ORF">WP3W19E03_18830</name>
</gene>